<dbReference type="PANTHER" id="PTHR43048:SF3">
    <property type="entry name" value="METHYLMALONYL-COA EPIMERASE, MITOCHONDRIAL"/>
    <property type="match status" value="1"/>
</dbReference>
<dbReference type="GO" id="GO:0046872">
    <property type="term" value="F:metal ion binding"/>
    <property type="evidence" value="ECO:0007669"/>
    <property type="project" value="UniProtKB-KW"/>
</dbReference>
<accession>A0A0F9QUZ3</accession>
<name>A0A0F9QUZ3_9ZZZZ</name>
<reference evidence="2" key="1">
    <citation type="journal article" date="2015" name="Nature">
        <title>Complex archaea that bridge the gap between prokaryotes and eukaryotes.</title>
        <authorList>
            <person name="Spang A."/>
            <person name="Saw J.H."/>
            <person name="Jorgensen S.L."/>
            <person name="Zaremba-Niedzwiedzka K."/>
            <person name="Martijn J."/>
            <person name="Lind A.E."/>
            <person name="van Eijk R."/>
            <person name="Schleper C."/>
            <person name="Guy L."/>
            <person name="Ettema T.J."/>
        </authorList>
    </citation>
    <scope>NUCLEOTIDE SEQUENCE</scope>
</reference>
<dbReference type="GO" id="GO:0046491">
    <property type="term" value="P:L-methylmalonyl-CoA metabolic process"/>
    <property type="evidence" value="ECO:0007669"/>
    <property type="project" value="TreeGrafter"/>
</dbReference>
<keyword evidence="1" id="KW-0479">Metal-binding</keyword>
<dbReference type="Gene3D" id="3.10.180.10">
    <property type="entry name" value="2,3-Dihydroxybiphenyl 1,2-Dioxygenase, domain 1"/>
    <property type="match status" value="2"/>
</dbReference>
<evidence type="ECO:0000256" key="1">
    <source>
        <dbReference type="ARBA" id="ARBA00022723"/>
    </source>
</evidence>
<dbReference type="EMBL" id="LAZR01004389">
    <property type="protein sequence ID" value="KKN09043.1"/>
    <property type="molecule type" value="Genomic_DNA"/>
</dbReference>
<evidence type="ECO:0008006" key="3">
    <source>
        <dbReference type="Google" id="ProtNLM"/>
    </source>
</evidence>
<sequence length="325" mass="37179">MTVKLSPLVNIGVIVPNAEEAYQLLFNLFGAQKVQEELTNFLNGDITKVIHVGLGDVILQFIEPIAKEGAWYNHLIKKGPGVSNLTFIVENIKDVIEEMEKQGGIDPLLTFDLEWEKLIASDFTNPNRKTIYTMDTMEKIGFHLCLSEKPGQNELIFPQTQYVTGFDNLIGDASTMLHIELVTPNAEKTYEFLQKVFGSEKVEIEFAGILDSDFMRIIHVNLSNVVLQYCQPIGKTGTWYDLLQKNGAYVHNLNFLVDDIKETVRKFKKEEIPRIFKNRLAPNSPPYYMMNTIDKLGFHLEHGQMPTGEEFDFFSKWVFTSLKKD</sequence>
<gene>
    <name evidence="2" type="ORF">LCGC14_1050570</name>
</gene>
<dbReference type="GO" id="GO:0004493">
    <property type="term" value="F:methylmalonyl-CoA epimerase activity"/>
    <property type="evidence" value="ECO:0007669"/>
    <property type="project" value="TreeGrafter"/>
</dbReference>
<dbReference type="PANTHER" id="PTHR43048">
    <property type="entry name" value="METHYLMALONYL-COA EPIMERASE"/>
    <property type="match status" value="1"/>
</dbReference>
<evidence type="ECO:0000313" key="2">
    <source>
        <dbReference type="EMBL" id="KKN09043.1"/>
    </source>
</evidence>
<protein>
    <recommendedName>
        <fullName evidence="3">VOC domain-containing protein</fullName>
    </recommendedName>
</protein>
<proteinExistence type="predicted"/>
<dbReference type="AlphaFoldDB" id="A0A0F9QUZ3"/>
<comment type="caution">
    <text evidence="2">The sequence shown here is derived from an EMBL/GenBank/DDBJ whole genome shotgun (WGS) entry which is preliminary data.</text>
</comment>
<dbReference type="SUPFAM" id="SSF54593">
    <property type="entry name" value="Glyoxalase/Bleomycin resistance protein/Dihydroxybiphenyl dioxygenase"/>
    <property type="match status" value="1"/>
</dbReference>
<dbReference type="InterPro" id="IPR051785">
    <property type="entry name" value="MMCE/EMCE_epimerase"/>
</dbReference>
<dbReference type="InterPro" id="IPR029068">
    <property type="entry name" value="Glyas_Bleomycin-R_OHBP_Dase"/>
</dbReference>
<organism evidence="2">
    <name type="scientific">marine sediment metagenome</name>
    <dbReference type="NCBI Taxonomy" id="412755"/>
    <lineage>
        <taxon>unclassified sequences</taxon>
        <taxon>metagenomes</taxon>
        <taxon>ecological metagenomes</taxon>
    </lineage>
</organism>